<dbReference type="AlphaFoldDB" id="A0AAW7MK24"/>
<sequence>MVLLLQKNIDIYHLAMKATSLALASATAEFLQRAAVSYLQTLAVEKVKEIADDLKSETARTALHGIVGCAGAAAVGSNCGAGAMGGAASVVLGNLLNAVAETSNDGLSQPEKEARMNLIESLVAGITAGTGGNATAASIASRLELENNQFELPQGIVRAGAASTSLGEFMAKNGASAEEIQQAQTDLLRGLGTDAAQPATELLKSWAILIATGGGGRYRTLNRSGQRYDRRNRQRRGECCCSGSNK</sequence>
<keyword evidence="4" id="KW-1185">Reference proteome</keyword>
<dbReference type="EMBL" id="QAIC01000033">
    <property type="protein sequence ID" value="MDN4573159.1"/>
    <property type="molecule type" value="Genomic_DNA"/>
</dbReference>
<evidence type="ECO:0000313" key="5">
    <source>
        <dbReference type="Proteomes" id="UP001172791"/>
    </source>
</evidence>
<protein>
    <recommendedName>
        <fullName evidence="6">Toxin CdiA</fullName>
    </recommendedName>
</protein>
<evidence type="ECO:0008006" key="6">
    <source>
        <dbReference type="Google" id="ProtNLM"/>
    </source>
</evidence>
<gene>
    <name evidence="2" type="ORF">DBA34_07800</name>
    <name evidence="3" type="ORF">DBB29_07525</name>
</gene>
<evidence type="ECO:0000313" key="3">
    <source>
        <dbReference type="EMBL" id="MDN4577964.1"/>
    </source>
</evidence>
<evidence type="ECO:0000313" key="2">
    <source>
        <dbReference type="EMBL" id="MDN4573159.1"/>
    </source>
</evidence>
<feature type="region of interest" description="Disordered" evidence="1">
    <location>
        <begin position="222"/>
        <end position="246"/>
    </location>
</feature>
<dbReference type="EMBL" id="QAID01000034">
    <property type="protein sequence ID" value="MDN4577964.1"/>
    <property type="molecule type" value="Genomic_DNA"/>
</dbReference>
<dbReference type="Proteomes" id="UP001172791">
    <property type="component" value="Unassembled WGS sequence"/>
</dbReference>
<feature type="compositionally biased region" description="Basic and acidic residues" evidence="1">
    <location>
        <begin position="226"/>
        <end position="238"/>
    </location>
</feature>
<comment type="caution">
    <text evidence="2">The sequence shown here is derived from an EMBL/GenBank/DDBJ whole genome shotgun (WGS) entry which is preliminary data.</text>
</comment>
<evidence type="ECO:0000256" key="1">
    <source>
        <dbReference type="SAM" id="MobiDB-lite"/>
    </source>
</evidence>
<proteinExistence type="predicted"/>
<evidence type="ECO:0000313" key="4">
    <source>
        <dbReference type="Proteomes" id="UP001172788"/>
    </source>
</evidence>
<accession>A0AAW7MK24</accession>
<name>A0AAW7MK24_9BURK</name>
<dbReference type="Proteomes" id="UP001172788">
    <property type="component" value="Unassembled WGS sequence"/>
</dbReference>
<dbReference type="RefSeq" id="WP_301234133.1">
    <property type="nucleotide sequence ID" value="NZ_QAIC01000033.1"/>
</dbReference>
<reference evidence="2" key="1">
    <citation type="submission" date="2018-04" db="EMBL/GenBank/DDBJ databases">
        <authorList>
            <person name="Jy Z."/>
        </authorList>
    </citation>
    <scope>NUCLEOTIDE SEQUENCE</scope>
    <source>
        <strain evidence="3">AS13</strain>
        <strain evidence="2">LA18</strain>
    </source>
</reference>
<organism evidence="2 5">
    <name type="scientific">Pandoraea cepalis</name>
    <dbReference type="NCBI Taxonomy" id="2508294"/>
    <lineage>
        <taxon>Bacteria</taxon>
        <taxon>Pseudomonadati</taxon>
        <taxon>Pseudomonadota</taxon>
        <taxon>Betaproteobacteria</taxon>
        <taxon>Burkholderiales</taxon>
        <taxon>Burkholderiaceae</taxon>
        <taxon>Pandoraea</taxon>
    </lineage>
</organism>